<feature type="chain" id="PRO_5005201365" evidence="2">
    <location>
        <begin position="22"/>
        <end position="205"/>
    </location>
</feature>
<dbReference type="EMBL" id="KQ086250">
    <property type="protein sequence ID" value="KLO05958.1"/>
    <property type="molecule type" value="Genomic_DNA"/>
</dbReference>
<reference evidence="3 4" key="1">
    <citation type="submission" date="2015-04" db="EMBL/GenBank/DDBJ databases">
        <title>Complete genome sequence of Schizopora paradoxa KUC8140, a cosmopolitan wood degrader in East Asia.</title>
        <authorList>
            <consortium name="DOE Joint Genome Institute"/>
            <person name="Min B."/>
            <person name="Park H."/>
            <person name="Jang Y."/>
            <person name="Kim J.-J."/>
            <person name="Kim K.H."/>
            <person name="Pangilinan J."/>
            <person name="Lipzen A."/>
            <person name="Riley R."/>
            <person name="Grigoriev I.V."/>
            <person name="Spatafora J.W."/>
            <person name="Choi I.-G."/>
        </authorList>
    </citation>
    <scope>NUCLEOTIDE SEQUENCE [LARGE SCALE GENOMIC DNA]</scope>
    <source>
        <strain evidence="3 4">KUC8140</strain>
    </source>
</reference>
<proteinExistence type="predicted"/>
<dbReference type="Proteomes" id="UP000053477">
    <property type="component" value="Unassembled WGS sequence"/>
</dbReference>
<organism evidence="3 4">
    <name type="scientific">Schizopora paradoxa</name>
    <dbReference type="NCBI Taxonomy" id="27342"/>
    <lineage>
        <taxon>Eukaryota</taxon>
        <taxon>Fungi</taxon>
        <taxon>Dikarya</taxon>
        <taxon>Basidiomycota</taxon>
        <taxon>Agaricomycotina</taxon>
        <taxon>Agaricomycetes</taxon>
        <taxon>Hymenochaetales</taxon>
        <taxon>Schizoporaceae</taxon>
        <taxon>Schizopora</taxon>
    </lineage>
</organism>
<evidence type="ECO:0000313" key="3">
    <source>
        <dbReference type="EMBL" id="KLO05958.1"/>
    </source>
</evidence>
<protein>
    <submittedName>
        <fullName evidence="3">Uncharacterized protein</fullName>
    </submittedName>
</protein>
<sequence length="205" mass="22111">MKSAALFMLLFSLSLFPGSLTRLTHLRRDSRRGIRQDQNIPESQILANISLCLNEAEDLASFKAHDCEAIMDLVLSEFNIIWCQPFIQLNSTGLIKLPKSCNNSQIIQASSNSSFNGDQTFSGFSSASTSIDEDSPSFPASTTSDFPTDSDTSLPTASATSDFDTEALSSTTQGPTDNEPTPISPQIQTITTVVTITMNTEPVGS</sequence>
<name>A0A0H2R939_9AGAM</name>
<evidence type="ECO:0000256" key="2">
    <source>
        <dbReference type="SAM" id="SignalP"/>
    </source>
</evidence>
<evidence type="ECO:0000313" key="4">
    <source>
        <dbReference type="Proteomes" id="UP000053477"/>
    </source>
</evidence>
<feature type="signal peptide" evidence="2">
    <location>
        <begin position="1"/>
        <end position="21"/>
    </location>
</feature>
<dbReference type="AlphaFoldDB" id="A0A0H2R939"/>
<feature type="compositionally biased region" description="Polar residues" evidence="1">
    <location>
        <begin position="157"/>
        <end position="179"/>
    </location>
</feature>
<dbReference type="InParanoid" id="A0A0H2R939"/>
<gene>
    <name evidence="3" type="ORF">SCHPADRAFT_895842</name>
</gene>
<feature type="compositionally biased region" description="Low complexity" evidence="1">
    <location>
        <begin position="139"/>
        <end position="156"/>
    </location>
</feature>
<keyword evidence="2" id="KW-0732">Signal</keyword>
<feature type="region of interest" description="Disordered" evidence="1">
    <location>
        <begin position="125"/>
        <end position="186"/>
    </location>
</feature>
<keyword evidence="4" id="KW-1185">Reference proteome</keyword>
<accession>A0A0H2R939</accession>
<evidence type="ECO:0000256" key="1">
    <source>
        <dbReference type="SAM" id="MobiDB-lite"/>
    </source>
</evidence>